<evidence type="ECO:0000313" key="2">
    <source>
        <dbReference type="Proteomes" id="UP000242497"/>
    </source>
</evidence>
<gene>
    <name evidence="1" type="ORF">SAMN02744037_02472</name>
</gene>
<dbReference type="AlphaFoldDB" id="A0A1M6T026"/>
<evidence type="ECO:0000313" key="1">
    <source>
        <dbReference type="EMBL" id="SHK50276.1"/>
    </source>
</evidence>
<dbReference type="Proteomes" id="UP000242497">
    <property type="component" value="Unassembled WGS sequence"/>
</dbReference>
<keyword evidence="2" id="KW-1185">Reference proteome</keyword>
<protein>
    <submittedName>
        <fullName evidence="1">Uncharacterized protein</fullName>
    </submittedName>
</protein>
<dbReference type="STRING" id="1123349.SAMN02744037_02472"/>
<organism evidence="1 2">
    <name type="scientific">Tepidibacter formicigenes DSM 15518</name>
    <dbReference type="NCBI Taxonomy" id="1123349"/>
    <lineage>
        <taxon>Bacteria</taxon>
        <taxon>Bacillati</taxon>
        <taxon>Bacillota</taxon>
        <taxon>Clostridia</taxon>
        <taxon>Peptostreptococcales</taxon>
        <taxon>Peptostreptococcaceae</taxon>
        <taxon>Tepidibacter</taxon>
    </lineage>
</organism>
<sequence>MAKTNINASFKDCLAIENDPLNQLKSLAFYMYYFGEENIVKIINIKYEKDELYKYMQHLGVDKILYYRCRQTGTVKILRIQEKFVTEKHSCIMLEYQTNGKLGWAIDSKHITEELVFFMDGDVYFINYDLLRDWYSKNLRDFRYRFGVCPSDNIDNLNVNVPIFHIKEALGLENYDYVEFKEYEHIYNRLVEQYNKEKNESMSY</sequence>
<dbReference type="RefSeq" id="WP_072890474.1">
    <property type="nucleotide sequence ID" value="NZ_FRAE01000081.1"/>
</dbReference>
<name>A0A1M6T026_9FIRM</name>
<reference evidence="2" key="1">
    <citation type="submission" date="2016-11" db="EMBL/GenBank/DDBJ databases">
        <authorList>
            <person name="Varghese N."/>
            <person name="Submissions S."/>
        </authorList>
    </citation>
    <scope>NUCLEOTIDE SEQUENCE [LARGE SCALE GENOMIC DNA]</scope>
    <source>
        <strain evidence="2">DSM 15518</strain>
    </source>
</reference>
<dbReference type="EMBL" id="FRAE01000081">
    <property type="protein sequence ID" value="SHK50276.1"/>
    <property type="molecule type" value="Genomic_DNA"/>
</dbReference>
<accession>A0A1M6T026</accession>
<proteinExistence type="predicted"/>